<organism evidence="2">
    <name type="scientific">Salmonella enterica subsp. salamae</name>
    <dbReference type="NCBI Taxonomy" id="59202"/>
    <lineage>
        <taxon>Bacteria</taxon>
        <taxon>Pseudomonadati</taxon>
        <taxon>Pseudomonadota</taxon>
        <taxon>Gammaproteobacteria</taxon>
        <taxon>Enterobacterales</taxon>
        <taxon>Enterobacteriaceae</taxon>
        <taxon>Salmonella</taxon>
    </lineage>
</organism>
<dbReference type="EMBL" id="AAIIOQ010000010">
    <property type="protein sequence ID" value="ECE6360175.1"/>
    <property type="molecule type" value="Genomic_DNA"/>
</dbReference>
<dbReference type="STRING" id="1243604.LFZ48_01150"/>
<reference evidence="2" key="1">
    <citation type="submission" date="2018-06" db="EMBL/GenBank/DDBJ databases">
        <authorList>
            <person name="Ashton P.M."/>
            <person name="Dallman T."/>
            <person name="Nair S."/>
            <person name="De Pinna E."/>
            <person name="Peters T."/>
            <person name="Grant K."/>
        </authorList>
    </citation>
    <scope>NUCLEOTIDE SEQUENCE [LARGE SCALE GENOMIC DNA]</scope>
    <source>
        <strain evidence="3">275803</strain>
        <strain evidence="2">319688</strain>
        <strain evidence="1">646013</strain>
    </source>
</reference>
<gene>
    <name evidence="3" type="ORF">DN310_04500</name>
    <name evidence="2" type="ORF">DPA05_10765</name>
    <name evidence="1" type="ORF">FNI14_03010</name>
    <name evidence="5" type="ORF">JMJ83_15780</name>
    <name evidence="4" type="ORF">JMJ86_15990</name>
</gene>
<name>A0A344R3W8_SALER</name>
<dbReference type="RefSeq" id="WP_001045460.1">
    <property type="nucleotide sequence ID" value="NZ_CP079838.1"/>
</dbReference>
<dbReference type="EMBL" id="AAIVAV010000003">
    <property type="protein sequence ID" value="ECI4008614.1"/>
    <property type="molecule type" value="Genomic_DNA"/>
</dbReference>
<evidence type="ECO:0000313" key="2">
    <source>
        <dbReference type="EMBL" id="ECE6360175.1"/>
    </source>
</evidence>
<dbReference type="AlphaFoldDB" id="A0A344R3W8"/>
<dbReference type="Proteomes" id="UP000839852">
    <property type="component" value="Unassembled WGS sequence"/>
</dbReference>
<accession>A0A3W1E8I2</accession>
<evidence type="ECO:0000313" key="5">
    <source>
        <dbReference type="EMBL" id="QXX19462.1"/>
    </source>
</evidence>
<accession>A0A344R3W8</accession>
<evidence type="ECO:0000313" key="1">
    <source>
        <dbReference type="EMBL" id="ECC1604966.1"/>
    </source>
</evidence>
<dbReference type="EMBL" id="AAIAJV010000003">
    <property type="protein sequence ID" value="ECC1604966.1"/>
    <property type="molecule type" value="Genomic_DNA"/>
</dbReference>
<dbReference type="EMBL" id="CP079838">
    <property type="protein sequence ID" value="QXX19462.1"/>
    <property type="molecule type" value="Genomic_DNA"/>
</dbReference>
<reference evidence="4" key="2">
    <citation type="submission" date="2021-07" db="EMBL/GenBank/DDBJ databases">
        <title>Whole-Genome Sequences of non-enterica strains of Salmonella enterica isolated from poultry houses.</title>
        <authorList>
            <person name="Lamas A."/>
            <person name="Regal P."/>
            <person name="Miranda J.M."/>
            <person name="Vazquez B."/>
            <person name="Cepeda A."/>
            <person name="Franco C.M."/>
        </authorList>
    </citation>
    <scope>NUCLEOTIDE SEQUENCE</scope>
    <source>
        <strain evidence="4">LHICA_SA1</strain>
        <strain evidence="5">LHICA_SA3</strain>
    </source>
</reference>
<dbReference type="Proteomes" id="UP000839598">
    <property type="component" value="Unassembled WGS sequence"/>
</dbReference>
<evidence type="ECO:0000313" key="3">
    <source>
        <dbReference type="EMBL" id="ECI4008614.1"/>
    </source>
</evidence>
<proteinExistence type="predicted"/>
<sequence>MNKVVGMQKMMLGNIPMKEDTGYDDPTSGKIYFADGSFGLYTRMRAKSSVDLPLDTRYETDACYSIEFSELPCDAAGNILLDHYELTFFKRPIEPYLGVNYCQLMLVCTREPTYRVNLRTGVLVKNTHDSQYITNIGVSCINAEY</sequence>
<dbReference type="EMBL" id="CP079836">
    <property type="protein sequence ID" value="QXX14870.1"/>
    <property type="molecule type" value="Genomic_DNA"/>
</dbReference>
<protein>
    <submittedName>
        <fullName evidence="2">Uncharacterized protein</fullName>
    </submittedName>
</protein>
<evidence type="ECO:0000313" key="4">
    <source>
        <dbReference type="EMBL" id="QXX14870.1"/>
    </source>
</evidence>